<evidence type="ECO:0000256" key="4">
    <source>
        <dbReference type="ARBA" id="ARBA00022963"/>
    </source>
</evidence>
<protein>
    <recommendedName>
        <fullName evidence="8">Patatin</fullName>
        <ecNumber evidence="8">3.1.1.-</ecNumber>
    </recommendedName>
</protein>
<accession>A0AAD5ZW27</accession>
<dbReference type="InterPro" id="IPR016035">
    <property type="entry name" value="Acyl_Trfase/lysoPLipase"/>
</dbReference>
<feature type="active site" description="Proton acceptor" evidence="7">
    <location>
        <position position="265"/>
    </location>
</feature>
<feature type="domain" description="PNPLA" evidence="9">
    <location>
        <begin position="72"/>
        <end position="278"/>
    </location>
</feature>
<dbReference type="EC" id="3.1.1.-" evidence="8"/>
<evidence type="ECO:0000256" key="7">
    <source>
        <dbReference type="PROSITE-ProRule" id="PRU01161"/>
    </source>
</evidence>
<reference evidence="10 11" key="1">
    <citation type="journal article" date="2022" name="Cell">
        <title>Repeat-based holocentromeres influence genome architecture and karyotype evolution.</title>
        <authorList>
            <person name="Hofstatter P.G."/>
            <person name="Thangavel G."/>
            <person name="Lux T."/>
            <person name="Neumann P."/>
            <person name="Vondrak T."/>
            <person name="Novak P."/>
            <person name="Zhang M."/>
            <person name="Costa L."/>
            <person name="Castellani M."/>
            <person name="Scott A."/>
            <person name="Toegelov H."/>
            <person name="Fuchs J."/>
            <person name="Mata-Sucre Y."/>
            <person name="Dias Y."/>
            <person name="Vanzela A.L.L."/>
            <person name="Huettel B."/>
            <person name="Almeida C.C.S."/>
            <person name="Simkova H."/>
            <person name="Souza G."/>
            <person name="Pedrosa-Harand A."/>
            <person name="Macas J."/>
            <person name="Mayer K.F.X."/>
            <person name="Houben A."/>
            <person name="Marques A."/>
        </authorList>
    </citation>
    <scope>NUCLEOTIDE SEQUENCE [LARGE SCALE GENOMIC DNA]</scope>
    <source>
        <strain evidence="10">RhyTen1mFocal</strain>
    </source>
</reference>
<keyword evidence="4 7" id="KW-0442">Lipid degradation</keyword>
<keyword evidence="2 7" id="KW-0378">Hydrolase</keyword>
<sequence>MLCWTSTTVQCNPKSLRPLTSQDHINIYKYRSLMSLKPRTDFPFYLTHTKMVTTADGSSEYTPAKGKIVTVLSIDGGGIRGIIPATILSFLESKLQELDGEGARLADYFDVIAGTSTGGLLALMLSAPDKNKRPLFAAKDLAKFYLDNSPKIFPQKLGMLSQLTNTIKMVAGPKYDGKYLHSIIQQSLGQSRLHDTLTNVVIPTFDIKIEQPTIFSNFTLKFQPLKDALLSDIAIGTSAAPTFFPPHYFVTKDDKGNTREFNLTDGGVAANNPTLAAMSQVTREIVLGNDHFFPIKPTDYNKFLVISLGTGSNKTEENFTAKEAAKWGIFGWLSQKGASPIVDLFNRASADMVDIHLSVLFQALRSEECYLRIQDDALTGSTNSIDDSSEENMQKLVQLGNDLLKRPVSRVNLETGRFEEIPGAGTNADMLTIFAKQLSEERKTRGGDVPI</sequence>
<evidence type="ECO:0000256" key="8">
    <source>
        <dbReference type="RuleBase" id="RU361262"/>
    </source>
</evidence>
<evidence type="ECO:0000313" key="10">
    <source>
        <dbReference type="EMBL" id="KAJ3704978.1"/>
    </source>
</evidence>
<evidence type="ECO:0000256" key="3">
    <source>
        <dbReference type="ARBA" id="ARBA00022821"/>
    </source>
</evidence>
<dbReference type="CDD" id="cd07214">
    <property type="entry name" value="Pat17_isozyme_like"/>
    <property type="match status" value="1"/>
</dbReference>
<dbReference type="SUPFAM" id="SSF52151">
    <property type="entry name" value="FabD/lysophospholipase-like"/>
    <property type="match status" value="1"/>
</dbReference>
<proteinExistence type="inferred from homology"/>
<dbReference type="PANTHER" id="PTHR32176:SF26">
    <property type="entry name" value="PATATIN-LIKE PROTEIN 2"/>
    <property type="match status" value="1"/>
</dbReference>
<dbReference type="GO" id="GO:0047372">
    <property type="term" value="F:monoacylglycerol lipase activity"/>
    <property type="evidence" value="ECO:0007669"/>
    <property type="project" value="TreeGrafter"/>
</dbReference>
<dbReference type="EMBL" id="JAMRDG010000001">
    <property type="protein sequence ID" value="KAJ3704978.1"/>
    <property type="molecule type" value="Genomic_DNA"/>
</dbReference>
<dbReference type="FunFam" id="3.40.1090.10:FF:000005">
    <property type="entry name" value="Patatin"/>
    <property type="match status" value="1"/>
</dbReference>
<dbReference type="Pfam" id="PF01734">
    <property type="entry name" value="Patatin"/>
    <property type="match status" value="1"/>
</dbReference>
<dbReference type="GO" id="GO:0006952">
    <property type="term" value="P:defense response"/>
    <property type="evidence" value="ECO:0007669"/>
    <property type="project" value="UniProtKB-KW"/>
</dbReference>
<organism evidence="10 11">
    <name type="scientific">Rhynchospora tenuis</name>
    <dbReference type="NCBI Taxonomy" id="198213"/>
    <lineage>
        <taxon>Eukaryota</taxon>
        <taxon>Viridiplantae</taxon>
        <taxon>Streptophyta</taxon>
        <taxon>Embryophyta</taxon>
        <taxon>Tracheophyta</taxon>
        <taxon>Spermatophyta</taxon>
        <taxon>Magnoliopsida</taxon>
        <taxon>Liliopsida</taxon>
        <taxon>Poales</taxon>
        <taxon>Cyperaceae</taxon>
        <taxon>Cyperoideae</taxon>
        <taxon>Rhynchosporeae</taxon>
        <taxon>Rhynchospora</taxon>
    </lineage>
</organism>
<dbReference type="PANTHER" id="PTHR32176">
    <property type="entry name" value="XYLOSE ISOMERASE"/>
    <property type="match status" value="1"/>
</dbReference>
<feature type="short sequence motif" description="GXSXG" evidence="7">
    <location>
        <begin position="114"/>
        <end position="118"/>
    </location>
</feature>
<evidence type="ECO:0000256" key="1">
    <source>
        <dbReference type="ARBA" id="ARBA00010240"/>
    </source>
</evidence>
<comment type="caution">
    <text evidence="10">The sequence shown here is derived from an EMBL/GenBank/DDBJ whole genome shotgun (WGS) entry which is preliminary data.</text>
</comment>
<dbReference type="InterPro" id="IPR002641">
    <property type="entry name" value="PNPLA_dom"/>
</dbReference>
<keyword evidence="5 7" id="KW-0443">Lipid metabolism</keyword>
<comment type="domain">
    <text evidence="8">The nitrogen atoms of the two glycine residues in the GGXR motif define the oxyanion hole, and stabilize the oxyanion that forms during the nucleophilic attack by the catalytic serine during substrate cleavage.</text>
</comment>
<dbReference type="PROSITE" id="PS51635">
    <property type="entry name" value="PNPLA"/>
    <property type="match status" value="1"/>
</dbReference>
<dbReference type="AlphaFoldDB" id="A0AAD5ZW27"/>
<feature type="active site" description="Nucleophile" evidence="7">
    <location>
        <position position="116"/>
    </location>
</feature>
<evidence type="ECO:0000259" key="9">
    <source>
        <dbReference type="PROSITE" id="PS51635"/>
    </source>
</evidence>
<evidence type="ECO:0000256" key="6">
    <source>
        <dbReference type="ARBA" id="ARBA00025642"/>
    </source>
</evidence>
<dbReference type="GO" id="GO:0016042">
    <property type="term" value="P:lipid catabolic process"/>
    <property type="evidence" value="ECO:0007669"/>
    <property type="project" value="UniProtKB-UniRule"/>
</dbReference>
<evidence type="ECO:0000256" key="5">
    <source>
        <dbReference type="ARBA" id="ARBA00023098"/>
    </source>
</evidence>
<evidence type="ECO:0000256" key="2">
    <source>
        <dbReference type="ARBA" id="ARBA00022801"/>
    </source>
</evidence>
<keyword evidence="11" id="KW-1185">Reference proteome</keyword>
<name>A0AAD5ZW27_9POAL</name>
<feature type="short sequence motif" description="DGA/G" evidence="7">
    <location>
        <begin position="265"/>
        <end position="267"/>
    </location>
</feature>
<dbReference type="Gene3D" id="3.40.1090.10">
    <property type="entry name" value="Cytosolic phospholipase A2 catalytic domain"/>
    <property type="match status" value="1"/>
</dbReference>
<comment type="function">
    <text evidence="8">Lipolytic acyl hydrolase (LAH).</text>
</comment>
<comment type="similarity">
    <text evidence="1 8">Belongs to the patatin family.</text>
</comment>
<keyword evidence="3" id="KW-0611">Plant defense</keyword>
<dbReference type="GO" id="GO:0004620">
    <property type="term" value="F:phospholipase activity"/>
    <property type="evidence" value="ECO:0007669"/>
    <property type="project" value="TreeGrafter"/>
</dbReference>
<gene>
    <name evidence="10" type="ORF">LUZ61_008683</name>
</gene>
<comment type="function">
    <text evidence="6">Possesses non-specific lipolytic acyl hydrolase (LAH) activity. Hydrolyzes phospholipids as well as galactolipids. May play a role in disease resistance.</text>
</comment>
<dbReference type="Proteomes" id="UP001210211">
    <property type="component" value="Unassembled WGS sequence"/>
</dbReference>
<evidence type="ECO:0000313" key="11">
    <source>
        <dbReference type="Proteomes" id="UP001210211"/>
    </source>
</evidence>
<feature type="short sequence motif" description="GXGXXG" evidence="7">
    <location>
        <begin position="76"/>
        <end position="81"/>
    </location>
</feature>